<dbReference type="Gene3D" id="3.40.50.2000">
    <property type="entry name" value="Glycogen Phosphorylase B"/>
    <property type="match status" value="2"/>
</dbReference>
<evidence type="ECO:0000256" key="2">
    <source>
        <dbReference type="ARBA" id="ARBA00022676"/>
    </source>
</evidence>
<proteinExistence type="inferred from homology"/>
<evidence type="ECO:0000256" key="3">
    <source>
        <dbReference type="ARBA" id="ARBA00022679"/>
    </source>
</evidence>
<dbReference type="EMBL" id="BAAAWD010000011">
    <property type="protein sequence ID" value="GAA3014171.1"/>
    <property type="molecule type" value="Genomic_DNA"/>
</dbReference>
<comment type="similarity">
    <text evidence="1">Belongs to the glycosyltransferase 28 family.</text>
</comment>
<comment type="caution">
    <text evidence="7">The sequence shown here is derived from an EMBL/GenBank/DDBJ whole genome shotgun (WGS) entry which is preliminary data.</text>
</comment>
<dbReference type="InterPro" id="IPR048284">
    <property type="entry name" value="EryCIII-like_N"/>
</dbReference>
<evidence type="ECO:0000259" key="6">
    <source>
        <dbReference type="Pfam" id="PF21036"/>
    </source>
</evidence>
<feature type="domain" description="Erythromycin biosynthesis protein CIII-like C-terminal" evidence="5">
    <location>
        <begin position="281"/>
        <end position="420"/>
    </location>
</feature>
<dbReference type="InterPro" id="IPR010610">
    <property type="entry name" value="EryCIII-like_C"/>
</dbReference>
<dbReference type="Pfam" id="PF06722">
    <property type="entry name" value="EryCIII-like_C"/>
    <property type="match status" value="1"/>
</dbReference>
<evidence type="ECO:0000259" key="5">
    <source>
        <dbReference type="Pfam" id="PF06722"/>
    </source>
</evidence>
<dbReference type="InterPro" id="IPR002213">
    <property type="entry name" value="UDP_glucos_trans"/>
</dbReference>
<dbReference type="RefSeq" id="WP_344897878.1">
    <property type="nucleotide sequence ID" value="NZ_BAAAWD010000011.1"/>
</dbReference>
<dbReference type="PANTHER" id="PTHR48050">
    <property type="entry name" value="STEROL 3-BETA-GLUCOSYLTRANSFERASE"/>
    <property type="match status" value="1"/>
</dbReference>
<dbReference type="InterPro" id="IPR030953">
    <property type="entry name" value="Glycosyl_450act"/>
</dbReference>
<dbReference type="SUPFAM" id="SSF53756">
    <property type="entry name" value="UDP-Glycosyltransferase/glycogen phosphorylase"/>
    <property type="match status" value="1"/>
</dbReference>
<organism evidence="7 8">
    <name type="scientific">Streptosporangium longisporum</name>
    <dbReference type="NCBI Taxonomy" id="46187"/>
    <lineage>
        <taxon>Bacteria</taxon>
        <taxon>Bacillati</taxon>
        <taxon>Actinomycetota</taxon>
        <taxon>Actinomycetes</taxon>
        <taxon>Streptosporangiales</taxon>
        <taxon>Streptosporangiaceae</taxon>
        <taxon>Streptosporangium</taxon>
    </lineage>
</organism>
<gene>
    <name evidence="7" type="ORF">GCM10017559_41780</name>
</gene>
<keyword evidence="2" id="KW-0328">Glycosyltransferase</keyword>
<dbReference type="Proteomes" id="UP001499930">
    <property type="component" value="Unassembled WGS sequence"/>
</dbReference>
<evidence type="ECO:0000313" key="7">
    <source>
        <dbReference type="EMBL" id="GAA3014171.1"/>
    </source>
</evidence>
<dbReference type="Pfam" id="PF21036">
    <property type="entry name" value="EryCIII-like_N"/>
    <property type="match status" value="1"/>
</dbReference>
<protein>
    <submittedName>
        <fullName evidence="7">DUF1205 domain-containing protein</fullName>
    </submittedName>
</protein>
<sequence>MRILFATYAEKSHFLVMVPLAWALQAEGHEVRVASQPDLTDVITRSGLTAVPVGRDHSLWRANRAFGFFDPRKKHKRAVPFFDMADDHPELLDWETYKRGYAQFVPWWCRLVNEPMIDGLTEFCRKWEPDLVIWEPVTYAGPIAAKACGAVHARFMWSLDLFGRMRGHYLRMKELQPPQDREDMLQAWITAHGRRHGVEFSEEMTTGHFTVDYTPPSLQLPPDPVAGPEPHRVPLRFVPYNDRAVIPPWLRVPPERPRVCLTLGTTSAENLDGYLVPVQDILDGLADLDVEIVATLPEQHQAQLERVPDNVRLVSFVPLHALLPTCTAVIDHGGSGTFFTALAGGAPQLVLPNLFDEPLRARYLAEQGAGLTMHSSEATGALVRQALLRLLAEPSFTREARRIRDEMNAMPAPAEVAASIAGLVDTYRARAAVPAAAR</sequence>
<accession>A0ABP6KJJ7</accession>
<evidence type="ECO:0000313" key="8">
    <source>
        <dbReference type="Proteomes" id="UP001499930"/>
    </source>
</evidence>
<dbReference type="CDD" id="cd03784">
    <property type="entry name" value="GT1_Gtf-like"/>
    <property type="match status" value="1"/>
</dbReference>
<evidence type="ECO:0000256" key="4">
    <source>
        <dbReference type="ARBA" id="ARBA00023194"/>
    </source>
</evidence>
<name>A0ABP6KJJ7_9ACTN</name>
<dbReference type="PANTHER" id="PTHR48050:SF13">
    <property type="entry name" value="STEROL 3-BETA-GLUCOSYLTRANSFERASE UGT80A2"/>
    <property type="match status" value="1"/>
</dbReference>
<keyword evidence="4" id="KW-0045">Antibiotic biosynthesis</keyword>
<evidence type="ECO:0000256" key="1">
    <source>
        <dbReference type="ARBA" id="ARBA00006962"/>
    </source>
</evidence>
<reference evidence="8" key="1">
    <citation type="journal article" date="2019" name="Int. J. Syst. Evol. Microbiol.">
        <title>The Global Catalogue of Microorganisms (GCM) 10K type strain sequencing project: providing services to taxonomists for standard genome sequencing and annotation.</title>
        <authorList>
            <consortium name="The Broad Institute Genomics Platform"/>
            <consortium name="The Broad Institute Genome Sequencing Center for Infectious Disease"/>
            <person name="Wu L."/>
            <person name="Ma J."/>
        </authorList>
    </citation>
    <scope>NUCLEOTIDE SEQUENCE [LARGE SCALE GENOMIC DNA]</scope>
    <source>
        <strain evidence="8">JCM 3106</strain>
    </source>
</reference>
<keyword evidence="3" id="KW-0808">Transferase</keyword>
<keyword evidence="8" id="KW-1185">Reference proteome</keyword>
<feature type="domain" description="Erythromycin biosynthesis protein CIII-like N-terminal" evidence="6">
    <location>
        <begin position="22"/>
        <end position="264"/>
    </location>
</feature>
<dbReference type="InterPro" id="IPR050426">
    <property type="entry name" value="Glycosyltransferase_28"/>
</dbReference>
<dbReference type="NCBIfam" id="TIGR04516">
    <property type="entry name" value="glycosyl_450act"/>
    <property type="match status" value="1"/>
</dbReference>